<feature type="compositionally biased region" description="Polar residues" evidence="25">
    <location>
        <begin position="933"/>
        <end position="947"/>
    </location>
</feature>
<feature type="compositionally biased region" description="Basic and acidic residues" evidence="25">
    <location>
        <begin position="871"/>
        <end position="886"/>
    </location>
</feature>
<dbReference type="SUPFAM" id="SSF63712">
    <property type="entry name" value="Nicotinic receptor ligand binding domain-like"/>
    <property type="match status" value="1"/>
</dbReference>
<evidence type="ECO:0000256" key="18">
    <source>
        <dbReference type="ARBA" id="ARBA00023170"/>
    </source>
</evidence>
<dbReference type="InterPro" id="IPR038050">
    <property type="entry name" value="Neuro_actylchol_rec"/>
</dbReference>
<dbReference type="Gene3D" id="1.20.58.390">
    <property type="entry name" value="Neurotransmitter-gated ion-channel transmembrane domain"/>
    <property type="match status" value="2"/>
</dbReference>
<keyword evidence="9" id="KW-0509">mRNA transport</keyword>
<feature type="transmembrane region" description="Helical" evidence="26">
    <location>
        <begin position="1551"/>
        <end position="1569"/>
    </location>
</feature>
<comment type="subcellular location">
    <subcellularLocation>
        <location evidence="2">Cytoplasm</location>
    </subcellularLocation>
    <subcellularLocation>
        <location evidence="1">Nucleus</location>
    </subcellularLocation>
    <subcellularLocation>
        <location evidence="24">Synaptic cell membrane</location>
        <topology evidence="24">Multi-pass membrane protein</topology>
    </subcellularLocation>
</comment>
<dbReference type="InterPro" id="IPR013083">
    <property type="entry name" value="Znf_RING/FYVE/PHD"/>
</dbReference>
<evidence type="ECO:0000256" key="25">
    <source>
        <dbReference type="SAM" id="MobiDB-lite"/>
    </source>
</evidence>
<dbReference type="SMART" id="SM00174">
    <property type="entry name" value="RHO"/>
    <property type="match status" value="1"/>
</dbReference>
<evidence type="ECO:0000256" key="11">
    <source>
        <dbReference type="ARBA" id="ARBA00022884"/>
    </source>
</evidence>
<feature type="compositionally biased region" description="Basic and acidic residues" evidence="25">
    <location>
        <begin position="636"/>
        <end position="689"/>
    </location>
</feature>
<dbReference type="GO" id="GO:0003729">
    <property type="term" value="F:mRNA binding"/>
    <property type="evidence" value="ECO:0007669"/>
    <property type="project" value="InterPro"/>
</dbReference>
<dbReference type="Pfam" id="PF04564">
    <property type="entry name" value="U-box"/>
    <property type="match status" value="1"/>
</dbReference>
<dbReference type="Pfam" id="PF09405">
    <property type="entry name" value="Btz"/>
    <property type="match status" value="1"/>
</dbReference>
<keyword evidence="30" id="KW-1185">Reference proteome</keyword>
<dbReference type="InterPro" id="IPR027417">
    <property type="entry name" value="P-loop_NTPase"/>
</dbReference>
<evidence type="ECO:0000256" key="15">
    <source>
        <dbReference type="ARBA" id="ARBA00023136"/>
    </source>
</evidence>
<dbReference type="EMBL" id="CAJOBC010000378">
    <property type="protein sequence ID" value="CAF3578684.1"/>
    <property type="molecule type" value="Genomic_DNA"/>
</dbReference>
<keyword evidence="13" id="KW-0770">Synapse</keyword>
<keyword evidence="15 26" id="KW-0472">Membrane</keyword>
<dbReference type="Gene3D" id="3.30.40.10">
    <property type="entry name" value="Zinc/RING finger domain, C3HC4 (zinc finger)"/>
    <property type="match status" value="1"/>
</dbReference>
<keyword evidence="8 26" id="KW-0812">Transmembrane</keyword>
<evidence type="ECO:0000256" key="9">
    <source>
        <dbReference type="ARBA" id="ARBA00022816"/>
    </source>
</evidence>
<evidence type="ECO:0000256" key="19">
    <source>
        <dbReference type="ARBA" id="ARBA00023180"/>
    </source>
</evidence>
<dbReference type="Pfam" id="PF02931">
    <property type="entry name" value="Neur_chan_LBD"/>
    <property type="match status" value="1"/>
</dbReference>
<dbReference type="InterPro" id="IPR003613">
    <property type="entry name" value="Ubox_domain"/>
</dbReference>
<dbReference type="PANTHER" id="PTHR18945">
    <property type="entry name" value="NEUROTRANSMITTER GATED ION CHANNEL"/>
    <property type="match status" value="1"/>
</dbReference>
<feature type="compositionally biased region" description="Basic and acidic residues" evidence="25">
    <location>
        <begin position="901"/>
        <end position="932"/>
    </location>
</feature>
<keyword evidence="5" id="KW-1003">Cell membrane</keyword>
<evidence type="ECO:0000256" key="3">
    <source>
        <dbReference type="ARBA" id="ARBA00009548"/>
    </source>
</evidence>
<dbReference type="CDD" id="cd18997">
    <property type="entry name" value="LGIC_ECD_nAChR"/>
    <property type="match status" value="1"/>
</dbReference>
<evidence type="ECO:0000256" key="1">
    <source>
        <dbReference type="ARBA" id="ARBA00004123"/>
    </source>
</evidence>
<dbReference type="PROSITE" id="PS51698">
    <property type="entry name" value="U_BOX"/>
    <property type="match status" value="1"/>
</dbReference>
<keyword evidence="23" id="KW-0407">Ion channel</keyword>
<dbReference type="InterPro" id="IPR002394">
    <property type="entry name" value="Nicotinic_acetylcholine_rcpt"/>
</dbReference>
<proteinExistence type="inferred from homology"/>
<dbReference type="GO" id="GO:0045211">
    <property type="term" value="C:postsynaptic membrane"/>
    <property type="evidence" value="ECO:0007669"/>
    <property type="project" value="InterPro"/>
</dbReference>
<dbReference type="SUPFAM" id="SSF52540">
    <property type="entry name" value="P-loop containing nucleoside triphosphate hydrolases"/>
    <property type="match status" value="1"/>
</dbReference>
<feature type="compositionally biased region" description="Basic and acidic residues" evidence="25">
    <location>
        <begin position="552"/>
        <end position="564"/>
    </location>
</feature>
<feature type="compositionally biased region" description="Gly residues" evidence="25">
    <location>
        <begin position="735"/>
        <end position="745"/>
    </location>
</feature>
<keyword evidence="21" id="KW-0539">Nucleus</keyword>
<keyword evidence="6" id="KW-0963">Cytoplasm</keyword>
<dbReference type="SUPFAM" id="SSF90112">
    <property type="entry name" value="Neurotransmitter-gated ion-channel transmembrane pore"/>
    <property type="match status" value="1"/>
</dbReference>
<feature type="transmembrane region" description="Helical" evidence="26">
    <location>
        <begin position="1698"/>
        <end position="1718"/>
    </location>
</feature>
<evidence type="ECO:0000313" key="30">
    <source>
        <dbReference type="Proteomes" id="UP000663829"/>
    </source>
</evidence>
<dbReference type="GO" id="GO:0035145">
    <property type="term" value="C:exon-exon junction complex"/>
    <property type="evidence" value="ECO:0007669"/>
    <property type="project" value="InterPro"/>
</dbReference>
<dbReference type="Proteomes" id="UP000681722">
    <property type="component" value="Unassembled WGS sequence"/>
</dbReference>
<feature type="region of interest" description="Disordered" evidence="25">
    <location>
        <begin position="334"/>
        <end position="1011"/>
    </location>
</feature>
<keyword evidence="17" id="KW-0866">Nonsense-mediated mRNA decay</keyword>
<evidence type="ECO:0000256" key="23">
    <source>
        <dbReference type="ARBA" id="ARBA00023303"/>
    </source>
</evidence>
<dbReference type="PROSITE" id="PS51419">
    <property type="entry name" value="RAB"/>
    <property type="match status" value="1"/>
</dbReference>
<evidence type="ECO:0000256" key="6">
    <source>
        <dbReference type="ARBA" id="ARBA00022490"/>
    </source>
</evidence>
<dbReference type="SMART" id="SM00504">
    <property type="entry name" value="Ubox"/>
    <property type="match status" value="1"/>
</dbReference>
<dbReference type="Proteomes" id="UP000663829">
    <property type="component" value="Unassembled WGS sequence"/>
</dbReference>
<dbReference type="InterPro" id="IPR006202">
    <property type="entry name" value="Neur_chan_lig-bd"/>
</dbReference>
<evidence type="ECO:0000313" key="29">
    <source>
        <dbReference type="EMBL" id="CAF3578684.1"/>
    </source>
</evidence>
<evidence type="ECO:0000256" key="4">
    <source>
        <dbReference type="ARBA" id="ARBA00022448"/>
    </source>
</evidence>
<feature type="compositionally biased region" description="Polar residues" evidence="25">
    <location>
        <begin position="335"/>
        <end position="347"/>
    </location>
</feature>
<evidence type="ECO:0000256" key="17">
    <source>
        <dbReference type="ARBA" id="ARBA00023161"/>
    </source>
</evidence>
<dbReference type="SMART" id="SM01044">
    <property type="entry name" value="Btz"/>
    <property type="match status" value="1"/>
</dbReference>
<evidence type="ECO:0000256" key="12">
    <source>
        <dbReference type="ARBA" id="ARBA00022989"/>
    </source>
</evidence>
<dbReference type="GO" id="GO:0016567">
    <property type="term" value="P:protein ubiquitination"/>
    <property type="evidence" value="ECO:0007669"/>
    <property type="project" value="InterPro"/>
</dbReference>
<keyword evidence="4" id="KW-0813">Transport</keyword>
<dbReference type="PRINTS" id="PR00254">
    <property type="entry name" value="NICOTINICR"/>
</dbReference>
<keyword evidence="11" id="KW-0694">RNA-binding</keyword>
<comment type="similarity">
    <text evidence="3">Belongs to the CASC3 family.</text>
</comment>
<evidence type="ECO:0000256" key="24">
    <source>
        <dbReference type="ARBA" id="ARBA00034099"/>
    </source>
</evidence>
<keyword evidence="19" id="KW-0325">Glycoprotein</keyword>
<dbReference type="SMART" id="SM00175">
    <property type="entry name" value="RAB"/>
    <property type="match status" value="1"/>
</dbReference>
<dbReference type="GO" id="GO:0008380">
    <property type="term" value="P:RNA splicing"/>
    <property type="evidence" value="ECO:0007669"/>
    <property type="project" value="UniProtKB-KW"/>
</dbReference>
<sequence>MDLPVILIEDGRSYEKRELQRWLANHNTSPTTNKVLTSKQFIVNINLKNAIEEFREKQAKAQHFEILSDTLEIKSGRLPEQHRDKNHPQLRIKICVLGDACVGKTTIIKHLQFNNRIPKEVYAATVGPDVVTLHLNRLYEDRFAVSINIFDIPGDISQKDVWKSQYKCHGAVLVCDVTRRDTLKTLETEWYGALKQYGLHGSESVVLCNKIDLSTDSEDQIFKDAERFSTKYDLSLFYTSALTGKNVQTMFNQLVLCILNNSVLLNRLKENRDVDKVNASSRNEPTIILGPVAKFDEEVVRLRLLYNASLHQTTVVELHQPTNLFVPVVEPTYTEGDSVSEQSTATAKNDDVKEENENASGVSISTAVEQNQQESDNIINKEQSTTDNTEQAIEKQEDSLDDNDQKITVNDLKQEPNEPQQKNENESSNGANEEENIVSTGHGTEKNSNVDESGDTKVTADVVNEEKTHNENVQNTDSHIVDKLSTEKSDALIESHSQIEKQHQEEVNNNEENVEEDNDSDYEDLDDEEDEYVEDDDYEQPDEESHKKNKSQPHDDDYEKEVNKRALQPRQRRTQRENEDDVHSEDNEEKLADDQNVPGEKGEQQEGESSEIEKKGKVADDDEDFKSPAFVPRKGQFYEHDDRMLDEKERTQKEVVRPKQKLWKDSDSKWKHDRYRDEEQGPKSTEELYRTYGSDIRTLPQAPTEGPVRGFTGQRRSRGANSNRQLHLQDYMSTRGGGGGGGGENGRNRQQYDNDDTGSRQYGSTNPPNEKRRRDPNRRYGNAVDDNSESYGNYEKPNADKDSSSRRTNFEFEDYERTSGGEKDQKPFNRNRRNDVETRNYRGSGRFNRGGSDQFYRGGGRPGYRNNNSRQESRSYEDYVLEDRQSKPFQQRDQQQQRSAYRNETKPARQQGRPDNEYRQNEAYRRSDDRTSQRPNNQNSNVDNSGTFHRERNFTNTQFQQQQQTAKFNSNNNYQMQDNQSKTTRQANRKTSPTSSHTPKPSTTATGARIQSSGVQCTLITDEDDRSQDIGIQVGANHRNKVPSRGPGQQINNYQQMPSNQQQQQQQHGNNSNEPSDDRSFVNSNYKAAEDRMRSGTQMRAPQYQGGNSPNDGVNSNLSAESEPFAPPKRYSNMRTAPTASPSAPMQQARPPPQLIQSYPHDQNEQQRYYDPNWNQHAPPLPPLPQPTSYVQQPMMGAAQMSPIYHHPQATMNPPLNAGPPPYILHPYHPSHPQSYGHVQMAYQQPTSTVIHDALSNGMGFRFLTGFLGSFPKIRSLKKHLENRFETQKPFHWKEHPRTVEAGEDQRRLLKFLFDNYNELERPVQNDSDTLTVKMNLALQQIIDLVKCVQNWIDYSLKWSPEKFGNITTMRLPSVKVWTPDILLYNSADEKFDATMKTNLVLQHNGSILYVPPGIFKSICPVDISDYPFGLNLTSDGEQGQLDAYIKSAEWDLKAFSAKRETFKYDCCPTKYPYVLFTIQMRRRTLYYIINIIVPCVLISFMTVLGFLLPPDSGEKLTLLSYFMCVMCISSMSIVATVIVLLLHHRNAKNYIMPYWIRVYICHYLAWLLRMKRPGYELSFQTIRRFHKPSQNEICLLANSSKSLLANIKDDEPLLIGLQFSKFNKKSTGIPSKNYIKTDDCSTSKIYDVLSQEIHLLCNELKTIRTELCYITNNIREEKDEEEISVDWKFSAMVIDRLCLCLFTTLTVIFSCSMLFSAPNFFKMR</sequence>
<keyword evidence="10" id="KW-0810">Translation regulation</keyword>
<evidence type="ECO:0000256" key="10">
    <source>
        <dbReference type="ARBA" id="ARBA00022845"/>
    </source>
</evidence>
<feature type="compositionally biased region" description="Low complexity" evidence="25">
    <location>
        <begin position="1052"/>
        <end position="1073"/>
    </location>
</feature>
<keyword evidence="22" id="KW-1071">Ligand-gated ion channel</keyword>
<evidence type="ECO:0000256" key="8">
    <source>
        <dbReference type="ARBA" id="ARBA00022692"/>
    </source>
</evidence>
<feature type="region of interest" description="Disordered" evidence="25">
    <location>
        <begin position="1035"/>
        <end position="1185"/>
    </location>
</feature>
<dbReference type="InterPro" id="IPR036719">
    <property type="entry name" value="Neuro-gated_channel_TM_sf"/>
</dbReference>
<dbReference type="InterPro" id="IPR001806">
    <property type="entry name" value="Small_GTPase"/>
</dbReference>
<dbReference type="OrthoDB" id="5975154at2759"/>
<evidence type="ECO:0000256" key="2">
    <source>
        <dbReference type="ARBA" id="ARBA00004496"/>
    </source>
</evidence>
<evidence type="ECO:0000256" key="13">
    <source>
        <dbReference type="ARBA" id="ARBA00023018"/>
    </source>
</evidence>
<dbReference type="Pfam" id="PF00071">
    <property type="entry name" value="Ras"/>
    <property type="match status" value="1"/>
</dbReference>
<evidence type="ECO:0000256" key="14">
    <source>
        <dbReference type="ARBA" id="ARBA00023065"/>
    </source>
</evidence>
<dbReference type="InterPro" id="IPR006029">
    <property type="entry name" value="Neurotrans-gated_channel_TM"/>
</dbReference>
<dbReference type="GO" id="GO:0004888">
    <property type="term" value="F:transmembrane signaling receptor activity"/>
    <property type="evidence" value="ECO:0007669"/>
    <property type="project" value="InterPro"/>
</dbReference>
<gene>
    <name evidence="28" type="ORF">GPM918_LOCUS3164</name>
    <name evidence="29" type="ORF">SRO942_LOCUS3164</name>
</gene>
<dbReference type="GO" id="GO:0005525">
    <property type="term" value="F:GTP binding"/>
    <property type="evidence" value="ECO:0007669"/>
    <property type="project" value="InterPro"/>
</dbReference>
<evidence type="ECO:0000256" key="7">
    <source>
        <dbReference type="ARBA" id="ARBA00022664"/>
    </source>
</evidence>
<protein>
    <recommendedName>
        <fullName evidence="27">U-box domain-containing protein</fullName>
    </recommendedName>
</protein>
<evidence type="ECO:0000256" key="21">
    <source>
        <dbReference type="ARBA" id="ARBA00023242"/>
    </source>
</evidence>
<keyword evidence="20" id="KW-0508">mRNA splicing</keyword>
<keyword evidence="18" id="KW-0675">Receptor</keyword>
<keyword evidence="12 26" id="KW-1133">Transmembrane helix</keyword>
<evidence type="ECO:0000256" key="22">
    <source>
        <dbReference type="ARBA" id="ARBA00023286"/>
    </source>
</evidence>
<evidence type="ECO:0000256" key="26">
    <source>
        <dbReference type="SAM" id="Phobius"/>
    </source>
</evidence>
<dbReference type="NCBIfam" id="TIGR00231">
    <property type="entry name" value="small_GTP"/>
    <property type="match status" value="1"/>
</dbReference>
<feature type="compositionally biased region" description="Polar residues" evidence="25">
    <location>
        <begin position="966"/>
        <end position="990"/>
    </location>
</feature>
<dbReference type="InterPro" id="IPR036734">
    <property type="entry name" value="Neur_chan_lig-bd_sf"/>
</dbReference>
<dbReference type="GO" id="GO:0005737">
    <property type="term" value="C:cytoplasm"/>
    <property type="evidence" value="ECO:0007669"/>
    <property type="project" value="UniProtKB-SubCell"/>
</dbReference>
<feature type="compositionally biased region" description="Polar residues" evidence="25">
    <location>
        <begin position="358"/>
        <end position="391"/>
    </location>
</feature>
<feature type="compositionally biased region" description="Basic and acidic residues" evidence="25">
    <location>
        <begin position="797"/>
        <end position="840"/>
    </location>
</feature>
<reference evidence="28" key="1">
    <citation type="submission" date="2021-02" db="EMBL/GenBank/DDBJ databases">
        <authorList>
            <person name="Nowell W R."/>
        </authorList>
    </citation>
    <scope>NUCLEOTIDE SEQUENCE</scope>
</reference>
<keyword evidence="14" id="KW-0406">Ion transport</keyword>
<feature type="transmembrane region" description="Helical" evidence="26">
    <location>
        <begin position="1521"/>
        <end position="1545"/>
    </location>
</feature>
<evidence type="ECO:0000256" key="16">
    <source>
        <dbReference type="ARBA" id="ARBA00023157"/>
    </source>
</evidence>
<feature type="compositionally biased region" description="Polar residues" evidence="25">
    <location>
        <begin position="1133"/>
        <end position="1146"/>
    </location>
</feature>
<dbReference type="GO" id="GO:0003924">
    <property type="term" value="F:GTPase activity"/>
    <property type="evidence" value="ECO:0007669"/>
    <property type="project" value="InterPro"/>
</dbReference>
<keyword evidence="16" id="KW-1015">Disulfide bond</keyword>
<organism evidence="28 30">
    <name type="scientific">Didymodactylos carnosus</name>
    <dbReference type="NCBI Taxonomy" id="1234261"/>
    <lineage>
        <taxon>Eukaryota</taxon>
        <taxon>Metazoa</taxon>
        <taxon>Spiralia</taxon>
        <taxon>Gnathifera</taxon>
        <taxon>Rotifera</taxon>
        <taxon>Eurotatoria</taxon>
        <taxon>Bdelloidea</taxon>
        <taxon>Philodinida</taxon>
        <taxon>Philodinidae</taxon>
        <taxon>Didymodactylos</taxon>
    </lineage>
</organism>
<dbReference type="Pfam" id="PF02932">
    <property type="entry name" value="Neur_chan_memb"/>
    <property type="match status" value="1"/>
</dbReference>
<feature type="domain" description="U-box" evidence="27">
    <location>
        <begin position="1"/>
        <end position="61"/>
    </location>
</feature>
<feature type="transmembrane region" description="Helical" evidence="26">
    <location>
        <begin position="1486"/>
        <end position="1509"/>
    </location>
</feature>
<evidence type="ECO:0000256" key="5">
    <source>
        <dbReference type="ARBA" id="ARBA00022475"/>
    </source>
</evidence>
<accession>A0A813SF17</accession>
<evidence type="ECO:0000313" key="28">
    <source>
        <dbReference type="EMBL" id="CAF0794234.1"/>
    </source>
</evidence>
<dbReference type="CDD" id="cd19051">
    <property type="entry name" value="LGIC_TM_cation"/>
    <property type="match status" value="1"/>
</dbReference>
<evidence type="ECO:0000256" key="20">
    <source>
        <dbReference type="ARBA" id="ARBA00023187"/>
    </source>
</evidence>
<feature type="compositionally biased region" description="Acidic residues" evidence="25">
    <location>
        <begin position="578"/>
        <end position="588"/>
    </location>
</feature>
<dbReference type="InterPro" id="IPR018545">
    <property type="entry name" value="Btz_dom"/>
</dbReference>
<dbReference type="Gene3D" id="3.40.50.300">
    <property type="entry name" value="P-loop containing nucleotide triphosphate hydrolases"/>
    <property type="match status" value="1"/>
</dbReference>
<dbReference type="GO" id="GO:0022848">
    <property type="term" value="F:acetylcholine-gated monoatomic cation-selective channel activity"/>
    <property type="evidence" value="ECO:0007669"/>
    <property type="project" value="InterPro"/>
</dbReference>
<dbReference type="GO" id="GO:0006397">
    <property type="term" value="P:mRNA processing"/>
    <property type="evidence" value="ECO:0007669"/>
    <property type="project" value="UniProtKB-KW"/>
</dbReference>
<dbReference type="InterPro" id="IPR005225">
    <property type="entry name" value="Small_GTP-bd"/>
</dbReference>
<dbReference type="GO" id="GO:0006417">
    <property type="term" value="P:regulation of translation"/>
    <property type="evidence" value="ECO:0007669"/>
    <property type="project" value="UniProtKB-KW"/>
</dbReference>
<evidence type="ECO:0000259" key="27">
    <source>
        <dbReference type="PROSITE" id="PS51698"/>
    </source>
</evidence>
<keyword evidence="7" id="KW-0507">mRNA processing</keyword>
<dbReference type="EMBL" id="CAJNOQ010000378">
    <property type="protein sequence ID" value="CAF0794234.1"/>
    <property type="molecule type" value="Genomic_DNA"/>
</dbReference>
<dbReference type="FunFam" id="2.70.170.10:FF:000028">
    <property type="entry name" value="AcetylCholine Receptor"/>
    <property type="match status" value="1"/>
</dbReference>
<feature type="compositionally biased region" description="Acidic residues" evidence="25">
    <location>
        <begin position="508"/>
        <end position="542"/>
    </location>
</feature>
<dbReference type="Gene3D" id="2.70.170.10">
    <property type="entry name" value="Neurotransmitter-gated ion-channel ligand-binding domain"/>
    <property type="match status" value="1"/>
</dbReference>
<feature type="compositionally biased region" description="Low complexity" evidence="25">
    <location>
        <begin position="991"/>
        <end position="1006"/>
    </location>
</feature>
<feature type="compositionally biased region" description="Basic and acidic residues" evidence="25">
    <location>
        <begin position="412"/>
        <end position="425"/>
    </location>
</feature>
<dbReference type="GO" id="GO:0051028">
    <property type="term" value="P:mRNA transport"/>
    <property type="evidence" value="ECO:0007669"/>
    <property type="project" value="UniProtKB-KW"/>
</dbReference>
<dbReference type="CDD" id="cd00154">
    <property type="entry name" value="Rab"/>
    <property type="match status" value="1"/>
</dbReference>
<dbReference type="GO" id="GO:0000184">
    <property type="term" value="P:nuclear-transcribed mRNA catabolic process, nonsense-mediated decay"/>
    <property type="evidence" value="ECO:0007669"/>
    <property type="project" value="UniProtKB-KW"/>
</dbReference>
<name>A0A813SF17_9BILA</name>
<dbReference type="InterPro" id="IPR006201">
    <property type="entry name" value="Neur_channel"/>
</dbReference>
<dbReference type="GO" id="GO:0004842">
    <property type="term" value="F:ubiquitin-protein transferase activity"/>
    <property type="evidence" value="ECO:0007669"/>
    <property type="project" value="InterPro"/>
</dbReference>
<comment type="caution">
    <text evidence="28">The sequence shown here is derived from an EMBL/GenBank/DDBJ whole genome shotgun (WGS) entry which is preliminary data.</text>
</comment>
<feature type="compositionally biased region" description="Polar residues" evidence="25">
    <location>
        <begin position="1095"/>
        <end position="1120"/>
    </location>
</feature>
<feature type="compositionally biased region" description="Low complexity" evidence="25">
    <location>
        <begin position="954"/>
        <end position="965"/>
    </location>
</feature>
<feature type="compositionally biased region" description="Polar residues" evidence="25">
    <location>
        <begin position="759"/>
        <end position="768"/>
    </location>
</feature>
<feature type="compositionally biased region" description="Basic and acidic residues" evidence="25">
    <location>
        <begin position="479"/>
        <end position="506"/>
    </location>
</feature>
<dbReference type="SUPFAM" id="SSF57850">
    <property type="entry name" value="RING/U-box"/>
    <property type="match status" value="1"/>
</dbReference>